<dbReference type="EMBL" id="CP012672">
    <property type="protein sequence ID" value="AUX28144.1"/>
    <property type="molecule type" value="Genomic_DNA"/>
</dbReference>
<dbReference type="AlphaFoldDB" id="A0A4P2QE94"/>
<evidence type="ECO:0000313" key="3">
    <source>
        <dbReference type="Proteomes" id="UP000295497"/>
    </source>
</evidence>
<name>A0A4P2QE94_SORCE</name>
<feature type="region of interest" description="Disordered" evidence="1">
    <location>
        <begin position="420"/>
        <end position="464"/>
    </location>
</feature>
<feature type="region of interest" description="Disordered" evidence="1">
    <location>
        <begin position="323"/>
        <end position="397"/>
    </location>
</feature>
<feature type="compositionally biased region" description="Low complexity" evidence="1">
    <location>
        <begin position="341"/>
        <end position="373"/>
    </location>
</feature>
<dbReference type="Proteomes" id="UP000295497">
    <property type="component" value="Chromosome"/>
</dbReference>
<evidence type="ECO:0000313" key="2">
    <source>
        <dbReference type="EMBL" id="AUX28144.1"/>
    </source>
</evidence>
<protein>
    <submittedName>
        <fullName evidence="2">Uncharacterized protein</fullName>
    </submittedName>
</protein>
<accession>A0A4P2QE94</accession>
<dbReference type="RefSeq" id="WP_129572552.1">
    <property type="nucleotide sequence ID" value="NZ_CP012672.1"/>
</dbReference>
<reference evidence="2 3" key="1">
    <citation type="submission" date="2015-09" db="EMBL/GenBank/DDBJ databases">
        <title>Sorangium comparison.</title>
        <authorList>
            <person name="Zaburannyi N."/>
            <person name="Bunk B."/>
            <person name="Overmann J."/>
            <person name="Mueller R."/>
        </authorList>
    </citation>
    <scope>NUCLEOTIDE SEQUENCE [LARGE SCALE GENOMIC DNA]</scope>
    <source>
        <strain evidence="2 3">So ce836</strain>
    </source>
</reference>
<feature type="region of interest" description="Disordered" evidence="1">
    <location>
        <begin position="246"/>
        <end position="274"/>
    </location>
</feature>
<feature type="region of interest" description="Disordered" evidence="1">
    <location>
        <begin position="1"/>
        <end position="28"/>
    </location>
</feature>
<sequence length="499" mass="52124">MLQQDEHDEDTAPLPDDVSGGTAADANERALRLEEVRRAAGIRPTVSIPRDPQAIAEVLAALVRADIRRGIKVSLKGLRYVPDQGGDYFAAPEEVRHKGGDDCDGLTRAAGGHRGRWVGCVRAPNGRGFHVFLIDDAGRVDDPSVTGGMPKPPATAYEGAARAQIRPPGAERLKAALRRVAGRGGDAARLALRSADVPVAALARSEQEALRREVLADVERVSATLPAAEAEELRQAALDELAAAERSEGAVAGTGDEGDVELEQTGSVTPPDEAEEVGLWDDVVRAVGAVASVVVGAVATPAAGAGVAVATGAVAVAVGEAEKTAKKAKRPHPQDPKRSDAAAVHAAAQQAMKAAPPASEQAKAHAALAAVSSPDPKVQHAVRRRLATPAAKDPAPADRARLLAAAVALRKLNYRLPLEDMRPGAAPTAPAPPAPTSPTRAAPQESSPAPERAPRRRVRAEREERAFDEEFDLFDFEGWDEDVEGLAERVGCPGTCAVR</sequence>
<feature type="compositionally biased region" description="Acidic residues" evidence="1">
    <location>
        <begin position="1"/>
        <end position="11"/>
    </location>
</feature>
<gene>
    <name evidence="2" type="ORF">SOCE836_002120</name>
</gene>
<evidence type="ECO:0000256" key="1">
    <source>
        <dbReference type="SAM" id="MobiDB-lite"/>
    </source>
</evidence>
<proteinExistence type="predicted"/>
<organism evidence="2 3">
    <name type="scientific">Sorangium cellulosum</name>
    <name type="common">Polyangium cellulosum</name>
    <dbReference type="NCBI Taxonomy" id="56"/>
    <lineage>
        <taxon>Bacteria</taxon>
        <taxon>Pseudomonadati</taxon>
        <taxon>Myxococcota</taxon>
        <taxon>Polyangia</taxon>
        <taxon>Polyangiales</taxon>
        <taxon>Polyangiaceae</taxon>
        <taxon>Sorangium</taxon>
    </lineage>
</organism>